<dbReference type="CDD" id="cd00200">
    <property type="entry name" value="WD40"/>
    <property type="match status" value="2"/>
</dbReference>
<dbReference type="InterPro" id="IPR011047">
    <property type="entry name" value="Quinoprotein_ADH-like_sf"/>
</dbReference>
<feature type="transmembrane region" description="Helical" evidence="4">
    <location>
        <begin position="12"/>
        <end position="34"/>
    </location>
</feature>
<dbReference type="Pfam" id="PF00400">
    <property type="entry name" value="WD40"/>
    <property type="match status" value="6"/>
</dbReference>
<evidence type="ECO:0000259" key="7">
    <source>
        <dbReference type="Pfam" id="PF24883"/>
    </source>
</evidence>
<dbReference type="PROSITE" id="PS00678">
    <property type="entry name" value="WD_REPEATS_1"/>
    <property type="match status" value="7"/>
</dbReference>
<feature type="repeat" description="WD" evidence="3">
    <location>
        <begin position="1319"/>
        <end position="1360"/>
    </location>
</feature>
<dbReference type="InterPro" id="IPR056884">
    <property type="entry name" value="NPHP3-like_N"/>
</dbReference>
<dbReference type="PROSITE" id="PS50082">
    <property type="entry name" value="WD_REPEATS_2"/>
    <property type="match status" value="11"/>
</dbReference>
<feature type="transmembrane region" description="Helical" evidence="4">
    <location>
        <begin position="63"/>
        <end position="83"/>
    </location>
</feature>
<dbReference type="InterPro" id="IPR036322">
    <property type="entry name" value="WD40_repeat_dom_sf"/>
</dbReference>
<feature type="repeat" description="WD" evidence="3">
    <location>
        <begin position="1193"/>
        <end position="1234"/>
    </location>
</feature>
<feature type="repeat" description="WD" evidence="3">
    <location>
        <begin position="1361"/>
        <end position="1402"/>
    </location>
</feature>
<feature type="repeat" description="WD" evidence="3">
    <location>
        <begin position="1403"/>
        <end position="1444"/>
    </location>
</feature>
<dbReference type="Pfam" id="PF24803">
    <property type="entry name" value="DUF7704"/>
    <property type="match status" value="1"/>
</dbReference>
<feature type="repeat" description="WD" evidence="3">
    <location>
        <begin position="1277"/>
        <end position="1318"/>
    </location>
</feature>
<evidence type="ECO:0000256" key="2">
    <source>
        <dbReference type="ARBA" id="ARBA00022737"/>
    </source>
</evidence>
<keyword evidence="4" id="KW-1133">Transmembrane helix</keyword>
<evidence type="ECO:0000313" key="8">
    <source>
        <dbReference type="EMBL" id="KAE9404100.1"/>
    </source>
</evidence>
<dbReference type="SUPFAM" id="SSF52540">
    <property type="entry name" value="P-loop containing nucleoside triphosphate hydrolases"/>
    <property type="match status" value="1"/>
</dbReference>
<dbReference type="Pfam" id="PF23414">
    <property type="entry name" value="Beta-prop_EML_2"/>
    <property type="match status" value="1"/>
</dbReference>
<accession>A0A6A4I293</accession>
<dbReference type="PROSITE" id="PS50294">
    <property type="entry name" value="WD_REPEATS_REGION"/>
    <property type="match status" value="10"/>
</dbReference>
<dbReference type="InterPro" id="IPR015943">
    <property type="entry name" value="WD40/YVTN_repeat-like_dom_sf"/>
</dbReference>
<dbReference type="InterPro" id="IPR020472">
    <property type="entry name" value="WD40_PAC1"/>
</dbReference>
<dbReference type="PRINTS" id="PR00320">
    <property type="entry name" value="GPROTEINBRPT"/>
</dbReference>
<dbReference type="InterPro" id="IPR055442">
    <property type="entry name" value="Beta-prop_EML-like_2nd"/>
</dbReference>
<organism evidence="8 9">
    <name type="scientific">Gymnopus androsaceus JB14</name>
    <dbReference type="NCBI Taxonomy" id="1447944"/>
    <lineage>
        <taxon>Eukaryota</taxon>
        <taxon>Fungi</taxon>
        <taxon>Dikarya</taxon>
        <taxon>Basidiomycota</taxon>
        <taxon>Agaricomycotina</taxon>
        <taxon>Agaricomycetes</taxon>
        <taxon>Agaricomycetidae</taxon>
        <taxon>Agaricales</taxon>
        <taxon>Marasmiineae</taxon>
        <taxon>Omphalotaceae</taxon>
        <taxon>Gymnopus</taxon>
    </lineage>
</organism>
<dbReference type="Gene3D" id="2.130.10.10">
    <property type="entry name" value="YVTN repeat-like/Quinoprotein amine dehydrogenase"/>
    <property type="match status" value="4"/>
</dbReference>
<keyword evidence="2" id="KW-0677">Repeat</keyword>
<feature type="repeat" description="WD" evidence="3">
    <location>
        <begin position="1235"/>
        <end position="1275"/>
    </location>
</feature>
<feature type="repeat" description="WD" evidence="3">
    <location>
        <begin position="1529"/>
        <end position="1570"/>
    </location>
</feature>
<evidence type="ECO:0000313" key="9">
    <source>
        <dbReference type="Proteomes" id="UP000799118"/>
    </source>
</evidence>
<dbReference type="InterPro" id="IPR001680">
    <property type="entry name" value="WD40_rpt"/>
</dbReference>
<feature type="domain" description="DUF7704" evidence="6">
    <location>
        <begin position="7"/>
        <end position="153"/>
    </location>
</feature>
<gene>
    <name evidence="8" type="ORF">BT96DRAFT_1016504</name>
</gene>
<evidence type="ECO:0000259" key="5">
    <source>
        <dbReference type="Pfam" id="PF23414"/>
    </source>
</evidence>
<dbReference type="InterPro" id="IPR027417">
    <property type="entry name" value="P-loop_NTPase"/>
</dbReference>
<dbReference type="PANTHER" id="PTHR19879">
    <property type="entry name" value="TRANSCRIPTION INITIATION FACTOR TFIID"/>
    <property type="match status" value="1"/>
</dbReference>
<feature type="repeat" description="WD" evidence="3">
    <location>
        <begin position="1151"/>
        <end position="1192"/>
    </location>
</feature>
<evidence type="ECO:0000259" key="6">
    <source>
        <dbReference type="Pfam" id="PF24803"/>
    </source>
</evidence>
<dbReference type="SMART" id="SM00320">
    <property type="entry name" value="WD40"/>
    <property type="match status" value="11"/>
</dbReference>
<dbReference type="EMBL" id="ML769419">
    <property type="protein sequence ID" value="KAE9404100.1"/>
    <property type="molecule type" value="Genomic_DNA"/>
</dbReference>
<dbReference type="SUPFAM" id="SSF50998">
    <property type="entry name" value="Quinoprotein alcohol dehydrogenase-like"/>
    <property type="match status" value="1"/>
</dbReference>
<dbReference type="InterPro" id="IPR056121">
    <property type="entry name" value="DUF7704"/>
</dbReference>
<name>A0A6A4I293_9AGAR</name>
<dbReference type="OrthoDB" id="3027122at2759"/>
<proteinExistence type="predicted"/>
<feature type="repeat" description="WD" evidence="3">
    <location>
        <begin position="1487"/>
        <end position="1528"/>
    </location>
</feature>
<feature type="repeat" description="WD" evidence="3">
    <location>
        <begin position="1116"/>
        <end position="1150"/>
    </location>
</feature>
<dbReference type="Gene3D" id="3.40.50.300">
    <property type="entry name" value="P-loop containing nucleotide triphosphate hydrolases"/>
    <property type="match status" value="1"/>
</dbReference>
<feature type="repeat" description="WD" evidence="3">
    <location>
        <begin position="1445"/>
        <end position="1486"/>
    </location>
</feature>
<keyword evidence="9" id="KW-1185">Reference proteome</keyword>
<dbReference type="InterPro" id="IPR019775">
    <property type="entry name" value="WD40_repeat_CS"/>
</dbReference>
<keyword evidence="4" id="KW-0472">Membrane</keyword>
<dbReference type="Pfam" id="PF24883">
    <property type="entry name" value="NPHP3_N"/>
    <property type="match status" value="1"/>
</dbReference>
<dbReference type="PANTHER" id="PTHR19879:SF9">
    <property type="entry name" value="TRANSCRIPTION INITIATION FACTOR TFIID SUBUNIT 5"/>
    <property type="match status" value="1"/>
</dbReference>
<dbReference type="Proteomes" id="UP000799118">
    <property type="component" value="Unassembled WGS sequence"/>
</dbReference>
<evidence type="ECO:0000256" key="3">
    <source>
        <dbReference type="PROSITE-ProRule" id="PRU00221"/>
    </source>
</evidence>
<sequence length="1768" mass="197601">MSGHLHVLPGFYKLLFFYLEPVSAILPAPMIWFWPGAAWFHNGQIPDPTLSLSYGSLDPRTVLSLWHLGNCYMLVGLIEHLVFRTVGDAFRNNPVAQERVIGAVLTAMAITDVIHVLSSIIGLPSEIRSDVASYNAITHGNITFTMFIFCVRNDSTLSGSKCRRRQPNLKGHDHIGNKAFGHIHGGIQRLVSLPSTDKTPSDAECSGLIHNSGSASGSPYIGFMTTSSVAVDYLNQAGINANPELLSFDALTHRTSPQWLHTGRADSPSGSNEQSFNVNNIVSIDDTTHHVSAYRSLSTAPTSSVIASSGVVQSLPNPQIQLDQYRRHRTRKTILGRSGGLVARLDLSRFRTLRENVEKSALSQNGIATGQSVVTTRVSLSDESFCRSYKAESGIIPLRLQTLPRRFHKFINKSDFHEVQNIGEMLLQLAEMTAFEFGHIWTLASHRHMRTLADVETSEIPLPLSPTTASSRLPLRLRQQQQHPLPRLHLHLSLAQPPVEERLGVQLRLRGLRGGRDTDVQAEESVFNNAHDFTINGGMFQVNYGASEDILNKLDPVENASFKEEYHSSCLTGTRVGILKTLMDWATNPYSPPIFWLSGIAGTGKSTIAQSFCESLEKQHILGGSFFCSRKSKDHREVRKIVPTLAYFLAQYSESYCYRIKVALEVDPTLASQGVKRQWDSLLWHPLQKTKIPYQPFVLVIDALDECEDVDTTRNFISILRTMPEEFFPYIRLFISCRPEYYIQEEFEITSNKYLFKLHEIETEIVQKDIQLYLDWSLYGKNISADEIHLLSEKAGKLFISAFTQVQYLKAAAGPIALKARVNDLLENKFIAESMDYLYNILLIKATDRMTENEKADAKYLVNLIVSLADPLSRYTLSELWRPFDVAPFRSVLNVPESDMQPIHIFHASFSDYILDQSRCHIAFYCNPKEIHRIMTLACMKNMNKNLRYNICDMQVDADAESFMQNKIPLSVQYSCKYWVFHLTKCSDISSEMQIELDEFVKQYLFYWMEVLCILQSIENAIPGLKDVSSWLQEHKKEGSEFLSSAIYDSQRFLQSIVGLIKVFPLQLYYSGMAWMPKSSVLQYIQQIKYNVPVVLCGLRETWDTCEVILRFPARILSVGFSPDGTKIVSSSTDKVVCTWNTATGQEIHRLEGLSHWVRSVAFSPDGKQLVTGSDDKTVCIWNPATGQKIQKFEGHTDEVDCVAFSPDGEKIVSGSNDKTACIWNVATGEQVQQLKGHSHWVHCVAFSPSGRQVSCSDNETIYIWNVDTGRMIRKLSTTHSGSIYSVAFSLDGEKLVSGSDDNIVYLWNAVTGQKIHRLEGHSGSVRSVAFSPDSKKIVSGSIDGTVYIWNVVTGKHTQKLEGHSGWVSTVAFAPDGKQVVSGSDDKTVRIWNIASEKQPQKVIGHSHWVQSVAFSPDGKQIVSGSTDRSVAIWNVASGKQVKRLEGHSGWVRYVAFSPNGTQVVSGSDDQTVCIWNVATGYQIQKLKGHSGCVRSVAFSPDGKQVVSGSDDQTVCIWDVSTGKQIQQMEGHSSWVRAVAFSSDGKQVGSFSDDNIVHLWNADTGQHIRMIEATAAEILALQNSFQSNVATLKDTYDSSLYYLEPSSDYAGSAKFWILPQYQDISAINQHELTLCFGCQSGALVIVQMPDLGSAKLVPNSTLKANKDHFSESISIAELSKKVSESDGMKMRDRDNRAKSMGVEDYDNEEADQRNIAGPSASVTAIPLPKQDEPSEAFIQAHIQHGEPQGSRRPVKTKSWKRKFLGFRQ</sequence>
<feature type="domain" description="EML-like second beta-propeller" evidence="5">
    <location>
        <begin position="1371"/>
        <end position="1529"/>
    </location>
</feature>
<feature type="domain" description="Nephrocystin 3-like N-terminal" evidence="7">
    <location>
        <begin position="582"/>
        <end position="738"/>
    </location>
</feature>
<keyword evidence="1 3" id="KW-0853">WD repeat</keyword>
<dbReference type="SUPFAM" id="SSF50978">
    <property type="entry name" value="WD40 repeat-like"/>
    <property type="match status" value="1"/>
</dbReference>
<evidence type="ECO:0000256" key="1">
    <source>
        <dbReference type="ARBA" id="ARBA00022574"/>
    </source>
</evidence>
<protein>
    <submittedName>
        <fullName evidence="8">WD40 repeat-like protein</fullName>
    </submittedName>
</protein>
<evidence type="ECO:0000256" key="4">
    <source>
        <dbReference type="SAM" id="Phobius"/>
    </source>
</evidence>
<feature type="transmembrane region" description="Helical" evidence="4">
    <location>
        <begin position="103"/>
        <end position="123"/>
    </location>
</feature>
<keyword evidence="4" id="KW-0812">Transmembrane</keyword>
<reference evidence="8" key="1">
    <citation type="journal article" date="2019" name="Environ. Microbiol.">
        <title>Fungal ecological strategies reflected in gene transcription - a case study of two litter decomposers.</title>
        <authorList>
            <person name="Barbi F."/>
            <person name="Kohler A."/>
            <person name="Barry K."/>
            <person name="Baskaran P."/>
            <person name="Daum C."/>
            <person name="Fauchery L."/>
            <person name="Ihrmark K."/>
            <person name="Kuo A."/>
            <person name="LaButti K."/>
            <person name="Lipzen A."/>
            <person name="Morin E."/>
            <person name="Grigoriev I.V."/>
            <person name="Henrissat B."/>
            <person name="Lindahl B."/>
            <person name="Martin F."/>
        </authorList>
    </citation>
    <scope>NUCLEOTIDE SEQUENCE</scope>
    <source>
        <strain evidence="8">JB14</strain>
    </source>
</reference>